<dbReference type="SUPFAM" id="SSF52743">
    <property type="entry name" value="Subtilisin-like"/>
    <property type="match status" value="1"/>
</dbReference>
<keyword evidence="9" id="KW-1185">Reference proteome</keyword>
<dbReference type="InterPro" id="IPR015500">
    <property type="entry name" value="Peptidase_S8_subtilisin-rel"/>
</dbReference>
<dbReference type="PANTHER" id="PTHR43806">
    <property type="entry name" value="PEPTIDASE S8"/>
    <property type="match status" value="1"/>
</dbReference>
<feature type="domain" description="Peptidase S8/S53" evidence="7">
    <location>
        <begin position="141"/>
        <end position="349"/>
    </location>
</feature>
<keyword evidence="2 5" id="KW-0645">Protease</keyword>
<dbReference type="Gene3D" id="3.40.50.200">
    <property type="entry name" value="Peptidase S8/S53 domain"/>
    <property type="match status" value="1"/>
</dbReference>
<feature type="active site" description="Charge relay system" evidence="5">
    <location>
        <position position="150"/>
    </location>
</feature>
<dbReference type="CDD" id="cd04077">
    <property type="entry name" value="Peptidases_S8_PCSK9_ProteinaseK_like"/>
    <property type="match status" value="1"/>
</dbReference>
<dbReference type="InterPro" id="IPR037045">
    <property type="entry name" value="S8pro/Inhibitor_I9_sf"/>
</dbReference>
<dbReference type="Pfam" id="PF00082">
    <property type="entry name" value="Peptidase_S8"/>
    <property type="match status" value="1"/>
</dbReference>
<dbReference type="OrthoDB" id="206201at2759"/>
<dbReference type="InterPro" id="IPR000209">
    <property type="entry name" value="Peptidase_S8/S53_dom"/>
</dbReference>
<dbReference type="InterPro" id="IPR023828">
    <property type="entry name" value="Peptidase_S8_Ser-AS"/>
</dbReference>
<proteinExistence type="inferred from homology"/>
<keyword evidence="4 5" id="KW-0720">Serine protease</keyword>
<evidence type="ECO:0000256" key="2">
    <source>
        <dbReference type="ARBA" id="ARBA00022670"/>
    </source>
</evidence>
<feature type="active site" description="Charge relay system" evidence="5">
    <location>
        <position position="328"/>
    </location>
</feature>
<evidence type="ECO:0000256" key="4">
    <source>
        <dbReference type="ARBA" id="ARBA00022825"/>
    </source>
</evidence>
<evidence type="ECO:0000256" key="6">
    <source>
        <dbReference type="SAM" id="SignalP"/>
    </source>
</evidence>
<dbReference type="Gene3D" id="3.30.70.80">
    <property type="entry name" value="Peptidase S8 propeptide/proteinase inhibitor I9"/>
    <property type="match status" value="1"/>
</dbReference>
<dbReference type="EnsemblMetazoa" id="XM_038210814.1">
    <property type="protein sequence ID" value="XP_038066742.1"/>
    <property type="gene ID" value="LOC119736805"/>
</dbReference>
<dbReference type="InterPro" id="IPR036852">
    <property type="entry name" value="Peptidase_S8/S53_dom_sf"/>
</dbReference>
<sequence>MNCSCLTVVTAVLLAVTASPVPAARQGRVPLYRTARKIHSEYLVTLKDAADLDTVSEKIATAGMKRDQTGQVTHRLRNVMPILVVRLSDEVLEMVRDLDEVKSVAENGEVTADSFTYQWGLDRIDQADLPMNQDYTTRYTGQGVNIYVIDNGFVVDDPEFGGRASMHECSAGDGIDPYNGGHGTHVAGIIGSNTFGVAKRAQLHLLQSTTVTSVSVMLDCLAEKMVKPAVVSMSMGNFPHSFNDFVASFIRTTDVNFVTSAGNRPEDACNNSPSGAKEVITVGATSGSDYPYTKTNFGSCVDLFAPGVGIISIGVRDGSKTDVRTGTSQACPHVAGTLALLMEKEGRHIGYPEGELLLTQTAAQNKIKGELHGTPNLLLQVPV</sequence>
<accession>A0A914ASJ5</accession>
<dbReference type="InterPro" id="IPR022398">
    <property type="entry name" value="Peptidase_S8_His-AS"/>
</dbReference>
<dbReference type="PRINTS" id="PR00723">
    <property type="entry name" value="SUBTILISIN"/>
</dbReference>
<dbReference type="RefSeq" id="XP_038066742.1">
    <property type="nucleotide sequence ID" value="XM_038210814.1"/>
</dbReference>
<organism evidence="8 9">
    <name type="scientific">Patiria miniata</name>
    <name type="common">Bat star</name>
    <name type="synonym">Asterina miniata</name>
    <dbReference type="NCBI Taxonomy" id="46514"/>
    <lineage>
        <taxon>Eukaryota</taxon>
        <taxon>Metazoa</taxon>
        <taxon>Echinodermata</taxon>
        <taxon>Eleutherozoa</taxon>
        <taxon>Asterozoa</taxon>
        <taxon>Asteroidea</taxon>
        <taxon>Valvatacea</taxon>
        <taxon>Valvatida</taxon>
        <taxon>Asterinidae</taxon>
        <taxon>Patiria</taxon>
    </lineage>
</organism>
<dbReference type="PROSITE" id="PS00138">
    <property type="entry name" value="SUBTILASE_SER"/>
    <property type="match status" value="1"/>
</dbReference>
<evidence type="ECO:0000313" key="8">
    <source>
        <dbReference type="EnsemblMetazoa" id="XP_038066742.1"/>
    </source>
</evidence>
<dbReference type="GO" id="GO:0006508">
    <property type="term" value="P:proteolysis"/>
    <property type="evidence" value="ECO:0007669"/>
    <property type="project" value="UniProtKB-KW"/>
</dbReference>
<dbReference type="GO" id="GO:0004252">
    <property type="term" value="F:serine-type endopeptidase activity"/>
    <property type="evidence" value="ECO:0007669"/>
    <property type="project" value="UniProtKB-UniRule"/>
</dbReference>
<evidence type="ECO:0000256" key="3">
    <source>
        <dbReference type="ARBA" id="ARBA00022801"/>
    </source>
</evidence>
<dbReference type="InterPro" id="IPR050131">
    <property type="entry name" value="Peptidase_S8_subtilisin-like"/>
</dbReference>
<dbReference type="GeneID" id="119736805"/>
<feature type="chain" id="PRO_5036719177" description="Peptidase S8/S53 domain-containing protein" evidence="6">
    <location>
        <begin position="19"/>
        <end position="383"/>
    </location>
</feature>
<evidence type="ECO:0000256" key="1">
    <source>
        <dbReference type="ARBA" id="ARBA00011073"/>
    </source>
</evidence>
<keyword evidence="3 5" id="KW-0378">Hydrolase</keyword>
<dbReference type="GO" id="GO:0005615">
    <property type="term" value="C:extracellular space"/>
    <property type="evidence" value="ECO:0007669"/>
    <property type="project" value="TreeGrafter"/>
</dbReference>
<evidence type="ECO:0000313" key="9">
    <source>
        <dbReference type="Proteomes" id="UP000887568"/>
    </source>
</evidence>
<reference evidence="8" key="1">
    <citation type="submission" date="2022-11" db="UniProtKB">
        <authorList>
            <consortium name="EnsemblMetazoa"/>
        </authorList>
    </citation>
    <scope>IDENTIFICATION</scope>
</reference>
<protein>
    <recommendedName>
        <fullName evidence="7">Peptidase S8/S53 domain-containing protein</fullName>
    </recommendedName>
</protein>
<name>A0A914ASJ5_PATMI</name>
<keyword evidence="6" id="KW-0732">Signal</keyword>
<feature type="active site" description="Charge relay system" evidence="5">
    <location>
        <position position="182"/>
    </location>
</feature>
<evidence type="ECO:0000259" key="7">
    <source>
        <dbReference type="Pfam" id="PF00082"/>
    </source>
</evidence>
<dbReference type="PANTHER" id="PTHR43806:SF11">
    <property type="entry name" value="CEREVISIN-RELATED"/>
    <property type="match status" value="1"/>
</dbReference>
<evidence type="ECO:0000256" key="5">
    <source>
        <dbReference type="PROSITE-ProRule" id="PRU01240"/>
    </source>
</evidence>
<dbReference type="PROSITE" id="PS51892">
    <property type="entry name" value="SUBTILASE"/>
    <property type="match status" value="1"/>
</dbReference>
<dbReference type="InterPro" id="IPR034193">
    <property type="entry name" value="PCSK9_ProteinaseK-like"/>
</dbReference>
<dbReference type="Proteomes" id="UP000887568">
    <property type="component" value="Unplaced"/>
</dbReference>
<comment type="similarity">
    <text evidence="1 5">Belongs to the peptidase S8 family.</text>
</comment>
<feature type="signal peptide" evidence="6">
    <location>
        <begin position="1"/>
        <end position="18"/>
    </location>
</feature>
<dbReference type="AlphaFoldDB" id="A0A914ASJ5"/>
<dbReference type="PROSITE" id="PS00137">
    <property type="entry name" value="SUBTILASE_HIS"/>
    <property type="match status" value="1"/>
</dbReference>